<feature type="region of interest" description="Disordered" evidence="1">
    <location>
        <begin position="707"/>
        <end position="733"/>
    </location>
</feature>
<gene>
    <name evidence="3" type="primary">URB2</name>
    <name evidence="3" type="synonym">urb2</name>
</gene>
<dbReference type="GeneTree" id="ENSGT00390000009258"/>
<evidence type="ECO:0000256" key="1">
    <source>
        <dbReference type="SAM" id="MobiDB-lite"/>
    </source>
</evidence>
<name>A0A8C5D2I9_GADMO</name>
<feature type="domain" description="Nucleolar 27S pre-rRNA processing Urb2/Npa2 C-terminal" evidence="2">
    <location>
        <begin position="1482"/>
        <end position="1675"/>
    </location>
</feature>
<reference evidence="3" key="1">
    <citation type="submission" date="2025-08" db="UniProtKB">
        <authorList>
            <consortium name="Ensembl"/>
        </authorList>
    </citation>
    <scope>IDENTIFICATION</scope>
</reference>
<protein>
    <submittedName>
        <fullName evidence="3">URB2 ribosome biogenesis homolog</fullName>
    </submittedName>
</protein>
<proteinExistence type="predicted"/>
<dbReference type="GO" id="GO:0005730">
    <property type="term" value="C:nucleolus"/>
    <property type="evidence" value="ECO:0007669"/>
    <property type="project" value="TreeGrafter"/>
</dbReference>
<dbReference type="PANTHER" id="PTHR15682">
    <property type="entry name" value="UNHEALTHY RIBOSOME BIOGENESIS PROTEIN 2 HOMOLOG"/>
    <property type="match status" value="1"/>
</dbReference>
<dbReference type="GO" id="GO:1901796">
    <property type="term" value="P:regulation of signal transduction by p53 class mediator"/>
    <property type="evidence" value="ECO:0007669"/>
    <property type="project" value="Ensembl"/>
</dbReference>
<organism evidence="3 4">
    <name type="scientific">Gadus morhua</name>
    <name type="common">Atlantic cod</name>
    <dbReference type="NCBI Taxonomy" id="8049"/>
    <lineage>
        <taxon>Eukaryota</taxon>
        <taxon>Metazoa</taxon>
        <taxon>Chordata</taxon>
        <taxon>Craniata</taxon>
        <taxon>Vertebrata</taxon>
        <taxon>Euteleostomi</taxon>
        <taxon>Actinopterygii</taxon>
        <taxon>Neopterygii</taxon>
        <taxon>Teleostei</taxon>
        <taxon>Neoteleostei</taxon>
        <taxon>Acanthomorphata</taxon>
        <taxon>Zeiogadaria</taxon>
        <taxon>Gadariae</taxon>
        <taxon>Gadiformes</taxon>
        <taxon>Gadoidei</taxon>
        <taxon>Gadidae</taxon>
        <taxon>Gadus</taxon>
    </lineage>
</organism>
<sequence length="1685" mass="184504">MSVINWVGIYSRYEYNFGDPSKAIRFPCQKFKLKCIPLFLLPLKLAAEMAAIYSGIHLKLKSPGTPWENKLKLARFAFISPQCLLPNKEQVLLDWTTHALTGFYNKKVEFSESVLKGLWCYLDDLLHSKKLHSLLSQGKNITLKLNVKQALLDRLQECLCDGPEPSVSLSTLLSVCKGILSSPTLSSILTTKYELLAELMAKLCCLACHKLQHRDSAPPALASKPGSEPAPSQDEPTLMFEVLLQVLSCYLSIQRQQVNAHRVFTVVTNQLLQPVVLLRHLLTSAEPTPSLPSQRLRPQLSRDIRGKMDSILQLALFPTEQLGSYKEELVPVKAETGKVGPGGAKGQPKPLKTILTKLGAQGYCDASLHYAVRTNALSLLFKLCLDSYGKGGTGVNEEPRMLCFRFLTHLLPALDLGLGSSAVPGVSDQTTQPESWSQALLTLENLLNQALSSDIYNVAADRIRHGEVQLLFYRGLVQILISHAQQSIPAWYRCLKVLLGLNHLIVEPELDQLLSLAWVDSDCMDSRVQRARQLLVCNLLQTYTKLHQLPRLFTELLSVVSWPASDQLRPTLLTDEICTSIKTCLLDTSASQATEICALTLESINRYILPDLLDNQGEDKESEMSGEEAGAEAGDVKMDQGVGVEEGERGDASLKLLSHSQLLHAVLFSLKTLDNASPVPLVRQTTKLMGVMGHLVDTLLKLVTSESTRMDTDDDPSTSKTKEGEPGQDTEPCTQWKQKTTEAALLLRYTWVEVDALFHIHCSKYTSLESPQCPALSKADDQELPSTLVLSRLKEFLSGEVLPGMFLPFPSKSSDSTTSGWLLKLLALQQFKKVLLDSHLLAKAETAAILSSAAQFILAKEELLASLEKEQDADRETNKGPNSYPVAHWYLVTSSLPLIASYLSVGDEGCVADVVLRSMLSRRTKENTDWLPVLCGSQSISAISSQLLQSHFYVELPSLYSSTVKSLTQRIITVLQMSPETGLPTKGSPPSPSDKAIQALADVEALVKVILGSSQTREASIVVSHAQTQELLSLMDLAANLNPDGINAEDLTHLFLLLLFVLTSTTSPPEGPAGETDNPGNDTLFLGKLLGLLTGLMEGSHFQSVLKQIHGSSVLQAVVSSILARSGKAGRSSTGDSGWMDLVKAVQGFIKSLVHCIIIRNSSVRLNLDQFTSYLASQRIAGMETILPQTEPSTPTVTVSEAPEAPDIPSLQLLLASLTSFSKTMARCLGRSKPMDQTLSETIRKSTAALGPIIETVLKSQAVSRPASVLGQAFLVEVVTVMLQCELSAVPADPGAKPSSAHTALYHSFCQQILKEIHSAPRPKDFLLSSLRFLSAFYCMVKRNAGEKSGGNEVDELFTRMLQTVFTLLAADWLSLSDLCGLEPAVEDLLGHLLDGSTTGQFNLLLLLIREGLDSSKLEAGSYREVLSAVTTTKLLSRCGMPEACSRALWLIAPQIISSMVFVVRSSSRDPTLSQALTVPTLTSMASLLNQGEGLISSPHHVTLVLSALQLVPLDRLPSPAYRSTFHAVHETLFAVVSCHPQVLVSTAPTFLTVFYRLVASIMYEGRQKGDSDTGPDGDVYLQCSMLLERMYTHIAAAAEVFTNFAPFIVSQYVTELQKVTLRPDVKLRVTEGIYQIMDLCIERDIKFLTAGLQPGVREVFNELYASYSHYHKAQRQGEDKYTAA</sequence>
<keyword evidence="4" id="KW-1185">Reference proteome</keyword>
<dbReference type="PANTHER" id="PTHR15682:SF2">
    <property type="entry name" value="UNHEALTHY RIBOSOME BIOGENESIS PROTEIN 2 HOMOLOG"/>
    <property type="match status" value="1"/>
</dbReference>
<evidence type="ECO:0000259" key="2">
    <source>
        <dbReference type="Pfam" id="PF10441"/>
    </source>
</evidence>
<dbReference type="Pfam" id="PF10441">
    <property type="entry name" value="Urb2"/>
    <property type="match status" value="1"/>
</dbReference>
<dbReference type="GO" id="GO:1902036">
    <property type="term" value="P:regulation of hematopoietic stem cell differentiation"/>
    <property type="evidence" value="ECO:0007669"/>
    <property type="project" value="Ensembl"/>
</dbReference>
<dbReference type="Proteomes" id="UP000694546">
    <property type="component" value="Chromosome 14"/>
</dbReference>
<dbReference type="OMA" id="DYNHYHK"/>
<accession>A0A8C5D2I9</accession>
<dbReference type="InterPro" id="IPR052609">
    <property type="entry name" value="Ribosome_Biogenesis_Reg"/>
</dbReference>
<dbReference type="InterPro" id="IPR018849">
    <property type="entry name" value="Urb2/Npa2_C"/>
</dbReference>
<dbReference type="Ensembl" id="ENSGMOT00000059580.1">
    <property type="protein sequence ID" value="ENSGMOP00000066564.1"/>
    <property type="gene ID" value="ENSGMOG00000035168.1"/>
</dbReference>
<evidence type="ECO:0000313" key="3">
    <source>
        <dbReference type="Ensembl" id="ENSGMOP00000066564.1"/>
    </source>
</evidence>
<evidence type="ECO:0000313" key="4">
    <source>
        <dbReference type="Proteomes" id="UP000694546"/>
    </source>
</evidence>
<reference evidence="3" key="2">
    <citation type="submission" date="2025-09" db="UniProtKB">
        <authorList>
            <consortium name="Ensembl"/>
        </authorList>
    </citation>
    <scope>IDENTIFICATION</scope>
</reference>
<dbReference type="GO" id="GO:0042254">
    <property type="term" value="P:ribosome biogenesis"/>
    <property type="evidence" value="ECO:0007669"/>
    <property type="project" value="TreeGrafter"/>
</dbReference>